<keyword evidence="3" id="KW-0996">Nickel insertion</keyword>
<protein>
    <recommendedName>
        <fullName evidence="3">Urease accessory protein UreD</fullName>
    </recommendedName>
</protein>
<dbReference type="PANTHER" id="PTHR33643:SF1">
    <property type="entry name" value="UREASE ACCESSORY PROTEIN D"/>
    <property type="match status" value="1"/>
</dbReference>
<dbReference type="GO" id="GO:0016151">
    <property type="term" value="F:nickel cation binding"/>
    <property type="evidence" value="ECO:0007669"/>
    <property type="project" value="UniProtKB-UniRule"/>
</dbReference>
<evidence type="ECO:0000256" key="2">
    <source>
        <dbReference type="ARBA" id="ARBA00023186"/>
    </source>
</evidence>
<evidence type="ECO:0000256" key="3">
    <source>
        <dbReference type="HAMAP-Rule" id="MF_01384"/>
    </source>
</evidence>
<evidence type="ECO:0000313" key="4">
    <source>
        <dbReference type="EMBL" id="SHG44822.1"/>
    </source>
</evidence>
<dbReference type="InterPro" id="IPR002669">
    <property type="entry name" value="UreD"/>
</dbReference>
<dbReference type="HAMAP" id="MF_01384">
    <property type="entry name" value="UreD"/>
    <property type="match status" value="1"/>
</dbReference>
<keyword evidence="3" id="KW-0963">Cytoplasm</keyword>
<dbReference type="OrthoDB" id="9807968at2"/>
<comment type="subcellular location">
    <subcellularLocation>
        <location evidence="3">Cytoplasm</location>
    </subcellularLocation>
</comment>
<sequence>MQLSPQSFSVQSPGREARAWIGVDVAGGRTVIRRQHVGYPLHVTRGFYLDSGRPDLLTLYLQSASGGLYAGDRLQFDISVSEGAALCVTTQASTVVHNGRGIGSLQRQIIDVGAGALCALVCDPYVLFPGAQLAVRTIASVAEDGVLIFIDGLTCHDPTQRGGLFASYASSLQVVRPDGRLLLSDVGELPGTSVGEAGGPLGGYAAAATVTIIGPSFRLPDPRALEQGVSDTGCLAGASAAPNDAGLVMRMLAHGGGELMRGLEAAFHLAGSAAAGTALARRRK</sequence>
<gene>
    <name evidence="3" type="primary">ureD</name>
    <name evidence="4" type="ORF">SAMN05444169_2519</name>
</gene>
<dbReference type="PANTHER" id="PTHR33643">
    <property type="entry name" value="UREASE ACCESSORY PROTEIN D"/>
    <property type="match status" value="1"/>
</dbReference>
<dbReference type="Proteomes" id="UP000190675">
    <property type="component" value="Chromosome I"/>
</dbReference>
<organism evidence="4 5">
    <name type="scientific">Bradyrhizobium erythrophlei</name>
    <dbReference type="NCBI Taxonomy" id="1437360"/>
    <lineage>
        <taxon>Bacteria</taxon>
        <taxon>Pseudomonadati</taxon>
        <taxon>Pseudomonadota</taxon>
        <taxon>Alphaproteobacteria</taxon>
        <taxon>Hyphomicrobiales</taxon>
        <taxon>Nitrobacteraceae</taxon>
        <taxon>Bradyrhizobium</taxon>
    </lineage>
</organism>
<comment type="function">
    <text evidence="3">Required for maturation of urease via the functional incorporation of the urease nickel metallocenter.</text>
</comment>
<proteinExistence type="inferred from homology"/>
<dbReference type="Pfam" id="PF01774">
    <property type="entry name" value="UreD"/>
    <property type="match status" value="1"/>
</dbReference>
<dbReference type="EMBL" id="LT670818">
    <property type="protein sequence ID" value="SHG44822.1"/>
    <property type="molecule type" value="Genomic_DNA"/>
</dbReference>
<evidence type="ECO:0000313" key="5">
    <source>
        <dbReference type="Proteomes" id="UP000190675"/>
    </source>
</evidence>
<dbReference type="AlphaFoldDB" id="A0A1M5JW50"/>
<reference evidence="4 5" key="1">
    <citation type="submission" date="2016-11" db="EMBL/GenBank/DDBJ databases">
        <authorList>
            <person name="Jaros S."/>
            <person name="Januszkiewicz K."/>
            <person name="Wedrychowicz H."/>
        </authorList>
    </citation>
    <scope>NUCLEOTIDE SEQUENCE [LARGE SCALE GENOMIC DNA]</scope>
    <source>
        <strain evidence="4 5">GAS242</strain>
    </source>
</reference>
<keyword evidence="2 3" id="KW-0143">Chaperone</keyword>
<accession>A0A1M5JW50</accession>
<evidence type="ECO:0000256" key="1">
    <source>
        <dbReference type="ARBA" id="ARBA00007177"/>
    </source>
</evidence>
<name>A0A1M5JW50_9BRAD</name>
<comment type="subunit">
    <text evidence="3">UreD, UreF and UreG form a complex that acts as a GTP-hydrolysis-dependent molecular chaperone, activating the urease apoprotein by helping to assemble the nickel containing metallocenter of UreC. The UreE protein probably delivers the nickel.</text>
</comment>
<dbReference type="GO" id="GO:0005737">
    <property type="term" value="C:cytoplasm"/>
    <property type="evidence" value="ECO:0007669"/>
    <property type="project" value="UniProtKB-SubCell"/>
</dbReference>
<comment type="similarity">
    <text evidence="1 3">Belongs to the UreD family.</text>
</comment>